<dbReference type="Proteomes" id="UP000677228">
    <property type="component" value="Unassembled WGS sequence"/>
</dbReference>
<keyword evidence="2" id="KW-0677">Repeat</keyword>
<evidence type="ECO:0000256" key="7">
    <source>
        <dbReference type="PROSITE-ProRule" id="PRU00091"/>
    </source>
</evidence>
<feature type="domain" description="FYVE-type" evidence="8">
    <location>
        <begin position="802"/>
        <end position="862"/>
    </location>
</feature>
<feature type="repeat" description="ANK" evidence="6">
    <location>
        <begin position="396"/>
        <end position="428"/>
    </location>
</feature>
<keyword evidence="4" id="KW-0862">Zinc</keyword>
<dbReference type="InterPro" id="IPR011011">
    <property type="entry name" value="Znf_FYVE_PHD"/>
</dbReference>
<gene>
    <name evidence="9" type="ORF">OVA965_LOCUS25768</name>
    <name evidence="10" type="ORF">TMI583_LOCUS26499</name>
</gene>
<dbReference type="FunFam" id="3.30.40.10:FF:000104">
    <property type="entry name" value="Ankyrin repeat and FYVE domain-containing 1"/>
    <property type="match status" value="1"/>
</dbReference>
<dbReference type="EMBL" id="CAJNOK010016165">
    <property type="protein sequence ID" value="CAF1239781.1"/>
    <property type="molecule type" value="Genomic_DNA"/>
</dbReference>
<evidence type="ECO:0000256" key="2">
    <source>
        <dbReference type="ARBA" id="ARBA00022737"/>
    </source>
</evidence>
<evidence type="ECO:0000313" key="11">
    <source>
        <dbReference type="Proteomes" id="UP000682733"/>
    </source>
</evidence>
<dbReference type="Gene3D" id="3.30.40.10">
    <property type="entry name" value="Zinc/RING finger domain, C3HC4 (zinc finger)"/>
    <property type="match status" value="1"/>
</dbReference>
<dbReference type="SMART" id="SM00248">
    <property type="entry name" value="ANK"/>
    <property type="match status" value="19"/>
</dbReference>
<keyword evidence="3 7" id="KW-0863">Zinc-finger</keyword>
<dbReference type="InterPro" id="IPR036770">
    <property type="entry name" value="Ankyrin_rpt-contain_sf"/>
</dbReference>
<evidence type="ECO:0000256" key="4">
    <source>
        <dbReference type="ARBA" id="ARBA00022833"/>
    </source>
</evidence>
<evidence type="ECO:0000256" key="1">
    <source>
        <dbReference type="ARBA" id="ARBA00022723"/>
    </source>
</evidence>
<dbReference type="PROSITE" id="PS50297">
    <property type="entry name" value="ANK_REP_REGION"/>
    <property type="match status" value="3"/>
</dbReference>
<dbReference type="InterPro" id="IPR002110">
    <property type="entry name" value="Ankyrin_rpt"/>
</dbReference>
<dbReference type="SMART" id="SM00064">
    <property type="entry name" value="FYVE"/>
    <property type="match status" value="1"/>
</dbReference>
<evidence type="ECO:0000256" key="3">
    <source>
        <dbReference type="ARBA" id="ARBA00022771"/>
    </source>
</evidence>
<dbReference type="InterPro" id="IPR017455">
    <property type="entry name" value="Znf_FYVE-rel"/>
</dbReference>
<evidence type="ECO:0000313" key="10">
    <source>
        <dbReference type="EMBL" id="CAF4047272.1"/>
    </source>
</evidence>
<organism evidence="10 11">
    <name type="scientific">Didymodactylos carnosus</name>
    <dbReference type="NCBI Taxonomy" id="1234261"/>
    <lineage>
        <taxon>Eukaryota</taxon>
        <taxon>Metazoa</taxon>
        <taxon>Spiralia</taxon>
        <taxon>Gnathifera</taxon>
        <taxon>Rotifera</taxon>
        <taxon>Eurotatoria</taxon>
        <taxon>Bdelloidea</taxon>
        <taxon>Philodinida</taxon>
        <taxon>Philodinidae</taxon>
        <taxon>Didymodactylos</taxon>
    </lineage>
</organism>
<feature type="repeat" description="ANK" evidence="6">
    <location>
        <begin position="687"/>
        <end position="719"/>
    </location>
</feature>
<evidence type="ECO:0000256" key="5">
    <source>
        <dbReference type="ARBA" id="ARBA00023043"/>
    </source>
</evidence>
<dbReference type="EMBL" id="CAJOBA010037712">
    <property type="protein sequence ID" value="CAF4047272.1"/>
    <property type="molecule type" value="Genomic_DNA"/>
</dbReference>
<keyword evidence="5 6" id="KW-0040">ANK repeat</keyword>
<evidence type="ECO:0000259" key="8">
    <source>
        <dbReference type="PROSITE" id="PS50178"/>
    </source>
</evidence>
<dbReference type="PANTHER" id="PTHR24198:SF191">
    <property type="entry name" value="RABANKYRIN-5-LIKE"/>
    <property type="match status" value="1"/>
</dbReference>
<dbReference type="Gene3D" id="1.25.40.20">
    <property type="entry name" value="Ankyrin repeat-containing domain"/>
    <property type="match status" value="4"/>
</dbReference>
<feature type="repeat" description="ANK" evidence="6">
    <location>
        <begin position="577"/>
        <end position="609"/>
    </location>
</feature>
<keyword evidence="1" id="KW-0479">Metal-binding</keyword>
<dbReference type="SUPFAM" id="SSF57903">
    <property type="entry name" value="FYVE/PHD zinc finger"/>
    <property type="match status" value="1"/>
</dbReference>
<dbReference type="SUPFAM" id="SSF48403">
    <property type="entry name" value="Ankyrin repeat"/>
    <property type="match status" value="3"/>
</dbReference>
<evidence type="ECO:0000256" key="6">
    <source>
        <dbReference type="PROSITE-ProRule" id="PRU00023"/>
    </source>
</evidence>
<dbReference type="InterPro" id="IPR000306">
    <property type="entry name" value="Znf_FYVE"/>
</dbReference>
<feature type="non-terminal residue" evidence="10">
    <location>
        <position position="1"/>
    </location>
</feature>
<dbReference type="Proteomes" id="UP000682733">
    <property type="component" value="Unassembled WGS sequence"/>
</dbReference>
<feature type="repeat" description="ANK" evidence="6">
    <location>
        <begin position="462"/>
        <end position="494"/>
    </location>
</feature>
<accession>A0A8S2PFT9</accession>
<dbReference type="InterPro" id="IPR013083">
    <property type="entry name" value="Znf_RING/FYVE/PHD"/>
</dbReference>
<name>A0A8S2PFT9_9BILA</name>
<dbReference type="Pfam" id="PF12796">
    <property type="entry name" value="Ank_2"/>
    <property type="match status" value="4"/>
</dbReference>
<dbReference type="PANTHER" id="PTHR24198">
    <property type="entry name" value="ANKYRIN REPEAT AND PROTEIN KINASE DOMAIN-CONTAINING PROTEIN"/>
    <property type="match status" value="1"/>
</dbReference>
<dbReference type="GO" id="GO:0008270">
    <property type="term" value="F:zinc ion binding"/>
    <property type="evidence" value="ECO:0007669"/>
    <property type="project" value="UniProtKB-KW"/>
</dbReference>
<proteinExistence type="predicted"/>
<sequence length="869" mass="97466">RTHCSQLITTHWNDFTCDDFQYLSAPMAFNLFKQKTKYPLHQAVRMKREDVLFLYLIDNDSELTERVNELDDHEELPLELALRMKQDSMAENLVRHKADINFKDKENRTLLHMAIKRGDEHTATFLVRHQCLLDHETSVTKETPLHLLSSLNHNEMLQDIMDGMCRVTKLILESGGNPNKQDSNGNNCLHRCVLADNIEIFKEILKATHLMLDERNKEGHVPLWLALQQAEQLHLDFKTETFSSLLVQRGCSVDAIDSKSSNTLLHKCAKFNYQNSGLFLIENGAQINYVNQYNEIPLHFSSEIGLETLTNALLKHGGNSNAQTHPSSSVTIPTTNEEEDNHFTYVGKQTPMHRAVYVNQEKILQLYIKYKEDIQQESQEHSSTLIIPDFNIQDENGQSVFSLTLWTNMLNVSKQLLNLGANINIKDSENVPLLHQAIIKQSVLASLFLLEQGVDANEKLNNSETPLQLAVKHHLPSVVEALCRNGVNMNVLDENHNSVLWNALDSGQEDIATILVKYGCDSTGWSNGPENCRQTLLHRAIDENNEPVACFLIKSGCDINTARQPGVNGETPDEAKDLQTPLHLACTWGLEKVCQTLIDHHADINKKDAEGNTPLHVAIINQHVAIIKLLIKAPNLDLSIRNKQSHTPFACAMSYKNNEAANAILKREPRAAEQLLAGANIDDVTANRRSSLHIAAEHGRASICSILIESHIQCNLLDANQNNALHMAVQHAHLDVVRTLLTESDVDVLAVNANGHLCRALVTAGANLSIYNNDGISIFTQAVASKALLVNILDTLQREPPWGDSDNCLECGMKFTITNRKHHCRHCGRVLCKRCSVCELPIMKFNLQKPVRVCQICNDVLTLGVMAAR</sequence>
<dbReference type="PROSITE" id="PS50088">
    <property type="entry name" value="ANK_REPEAT"/>
    <property type="match status" value="5"/>
</dbReference>
<dbReference type="AlphaFoldDB" id="A0A8S2PFT9"/>
<dbReference type="InterPro" id="IPR049764">
    <property type="entry name" value="ANFY1_FYVE"/>
</dbReference>
<feature type="repeat" description="ANK" evidence="6">
    <location>
        <begin position="610"/>
        <end position="632"/>
    </location>
</feature>
<dbReference type="Pfam" id="PF01363">
    <property type="entry name" value="FYVE"/>
    <property type="match status" value="1"/>
</dbReference>
<evidence type="ECO:0000313" key="9">
    <source>
        <dbReference type="EMBL" id="CAF1239781.1"/>
    </source>
</evidence>
<dbReference type="CDD" id="cd15728">
    <property type="entry name" value="FYVE_ANFY1"/>
    <property type="match status" value="1"/>
</dbReference>
<comment type="caution">
    <text evidence="10">The sequence shown here is derived from an EMBL/GenBank/DDBJ whole genome shotgun (WGS) entry which is preliminary data.</text>
</comment>
<reference evidence="10" key="1">
    <citation type="submission" date="2021-02" db="EMBL/GenBank/DDBJ databases">
        <authorList>
            <person name="Nowell W R."/>
        </authorList>
    </citation>
    <scope>NUCLEOTIDE SEQUENCE</scope>
</reference>
<dbReference type="PROSITE" id="PS50178">
    <property type="entry name" value="ZF_FYVE"/>
    <property type="match status" value="1"/>
</dbReference>
<protein>
    <recommendedName>
        <fullName evidence="8">FYVE-type domain-containing protein</fullName>
    </recommendedName>
</protein>